<evidence type="ECO:0000256" key="4">
    <source>
        <dbReference type="SAM" id="SignalP"/>
    </source>
</evidence>
<evidence type="ECO:0000313" key="7">
    <source>
        <dbReference type="Proteomes" id="UP001210231"/>
    </source>
</evidence>
<feature type="signal peptide" evidence="4">
    <location>
        <begin position="1"/>
        <end position="23"/>
    </location>
</feature>
<evidence type="ECO:0000313" key="6">
    <source>
        <dbReference type="EMBL" id="MDA3614537.1"/>
    </source>
</evidence>
<evidence type="ECO:0000256" key="2">
    <source>
        <dbReference type="ARBA" id="ARBA00011901"/>
    </source>
</evidence>
<gene>
    <name evidence="6" type="ORF">O3P16_06935</name>
</gene>
<dbReference type="Gene3D" id="3.40.630.40">
    <property type="entry name" value="Zn-dependent exopeptidases"/>
    <property type="match status" value="1"/>
</dbReference>
<dbReference type="SUPFAM" id="SSF53187">
    <property type="entry name" value="Zn-dependent exopeptidases"/>
    <property type="match status" value="1"/>
</dbReference>
<dbReference type="CDD" id="cd02696">
    <property type="entry name" value="MurNAc-LAA"/>
    <property type="match status" value="1"/>
</dbReference>
<dbReference type="RefSeq" id="WP_407030862.1">
    <property type="nucleotide sequence ID" value="NZ_JAQGEF010000006.1"/>
</dbReference>
<dbReference type="InterPro" id="IPR002508">
    <property type="entry name" value="MurNAc-LAA_cat"/>
</dbReference>
<name>A0ABT4UI68_9BACT</name>
<comment type="catalytic activity">
    <reaction evidence="1">
        <text>Hydrolyzes the link between N-acetylmuramoyl residues and L-amino acid residues in certain cell-wall glycopeptides.</text>
        <dbReference type="EC" id="3.5.1.28"/>
    </reaction>
</comment>
<feature type="chain" id="PRO_5047176599" description="N-acetylmuramoyl-L-alanine amidase" evidence="4">
    <location>
        <begin position="24"/>
        <end position="460"/>
    </location>
</feature>
<dbReference type="PANTHER" id="PTHR30404:SF0">
    <property type="entry name" value="N-ACETYLMURAMOYL-L-ALANINE AMIDASE AMIC"/>
    <property type="match status" value="1"/>
</dbReference>
<feature type="domain" description="MurNAc-LAA" evidence="5">
    <location>
        <begin position="99"/>
        <end position="302"/>
    </location>
</feature>
<comment type="caution">
    <text evidence="6">The sequence shown here is derived from an EMBL/GenBank/DDBJ whole genome shotgun (WGS) entry which is preliminary data.</text>
</comment>
<dbReference type="SMART" id="SM00646">
    <property type="entry name" value="Ami_3"/>
    <property type="match status" value="1"/>
</dbReference>
<sequence length="460" mass="51067">MVKQFLVILLGAATFFCSSFTFAQTQDLKTIVIDPGHGGRDGGAQGSNTREAWAALEISLKLRDVLKKAMPNTKIIMTRETDELPGGMPNKNAALRYRADLANQNKADLFISIHLNASAGNQRYGNRVIGSKEVEYTAYVGKGKKRKKVTKTKTVNIYEKYKLPQTAKGTQTYILARDWYQQKVKEAANKVGNDVQNKDSAEQDLFVADPVKARILASQYAKYFFQKSLTLATFCEEEFAAVGRYSWGVLQRNWEGIWVLQATQMPSILVETGFIDHDEDEAYLISKKGVEETAQGIANAVVRYNELLKANSLEGNSNADKPIVDNKSLQSNYVPSILKERKNEIVKTIITNSNEVKVSFYDNAEVDGDTISVYYKNNAIISYTGINTRPVTTMLQLSAESPTGDMVMVAETLGLVPPNTALVVIETGGKQYKINLTSTFEQNAVLRFIYQPGAVMPNTL</sequence>
<organism evidence="6 7">
    <name type="scientific">Polluticaenibacter yanchengensis</name>
    <dbReference type="NCBI Taxonomy" id="3014562"/>
    <lineage>
        <taxon>Bacteria</taxon>
        <taxon>Pseudomonadati</taxon>
        <taxon>Bacteroidota</taxon>
        <taxon>Chitinophagia</taxon>
        <taxon>Chitinophagales</taxon>
        <taxon>Chitinophagaceae</taxon>
        <taxon>Polluticaenibacter</taxon>
    </lineage>
</organism>
<reference evidence="6 7" key="1">
    <citation type="submission" date="2022-12" db="EMBL/GenBank/DDBJ databases">
        <title>Chitinophagaceae gen. sp. nov., a new member of the family Chitinophagaceae, isolated from soil in a chemical factory.</title>
        <authorList>
            <person name="Ke Z."/>
        </authorList>
    </citation>
    <scope>NUCLEOTIDE SEQUENCE [LARGE SCALE GENOMIC DNA]</scope>
    <source>
        <strain evidence="6 7">LY-5</strain>
    </source>
</reference>
<accession>A0ABT4UI68</accession>
<protein>
    <recommendedName>
        <fullName evidence="2">N-acetylmuramoyl-L-alanine amidase</fullName>
        <ecNumber evidence="2">3.5.1.28</ecNumber>
    </recommendedName>
</protein>
<dbReference type="EMBL" id="JAQGEF010000006">
    <property type="protein sequence ID" value="MDA3614537.1"/>
    <property type="molecule type" value="Genomic_DNA"/>
</dbReference>
<evidence type="ECO:0000259" key="5">
    <source>
        <dbReference type="SMART" id="SM00646"/>
    </source>
</evidence>
<dbReference type="PANTHER" id="PTHR30404">
    <property type="entry name" value="N-ACETYLMURAMOYL-L-ALANINE AMIDASE"/>
    <property type="match status" value="1"/>
</dbReference>
<keyword evidence="3" id="KW-0378">Hydrolase</keyword>
<evidence type="ECO:0000256" key="1">
    <source>
        <dbReference type="ARBA" id="ARBA00001561"/>
    </source>
</evidence>
<dbReference type="Pfam" id="PF01520">
    <property type="entry name" value="Amidase_3"/>
    <property type="match status" value="1"/>
</dbReference>
<keyword evidence="4" id="KW-0732">Signal</keyword>
<dbReference type="EC" id="3.5.1.28" evidence="2"/>
<dbReference type="InterPro" id="IPR050695">
    <property type="entry name" value="N-acetylmuramoyl_amidase_3"/>
</dbReference>
<proteinExistence type="predicted"/>
<dbReference type="Proteomes" id="UP001210231">
    <property type="component" value="Unassembled WGS sequence"/>
</dbReference>
<evidence type="ECO:0000256" key="3">
    <source>
        <dbReference type="ARBA" id="ARBA00022801"/>
    </source>
</evidence>
<keyword evidence="7" id="KW-1185">Reference proteome</keyword>